<feature type="region of interest" description="Disordered" evidence="1">
    <location>
        <begin position="744"/>
        <end position="1081"/>
    </location>
</feature>
<feature type="compositionally biased region" description="Low complexity" evidence="1">
    <location>
        <begin position="887"/>
        <end position="900"/>
    </location>
</feature>
<organism evidence="2 3">
    <name type="scientific">Gnomoniopsis smithogilvyi</name>
    <dbReference type="NCBI Taxonomy" id="1191159"/>
    <lineage>
        <taxon>Eukaryota</taxon>
        <taxon>Fungi</taxon>
        <taxon>Dikarya</taxon>
        <taxon>Ascomycota</taxon>
        <taxon>Pezizomycotina</taxon>
        <taxon>Sordariomycetes</taxon>
        <taxon>Sordariomycetidae</taxon>
        <taxon>Diaporthales</taxon>
        <taxon>Gnomoniaceae</taxon>
        <taxon>Gnomoniopsis</taxon>
    </lineage>
</organism>
<feature type="compositionally biased region" description="Polar residues" evidence="1">
    <location>
        <begin position="642"/>
        <end position="654"/>
    </location>
</feature>
<proteinExistence type="predicted"/>
<gene>
    <name evidence="2" type="ORF">N0V93_004803</name>
</gene>
<feature type="region of interest" description="Disordered" evidence="1">
    <location>
        <begin position="696"/>
        <end position="721"/>
    </location>
</feature>
<dbReference type="EMBL" id="JAPEVB010000003">
    <property type="protein sequence ID" value="KAJ4391186.1"/>
    <property type="molecule type" value="Genomic_DNA"/>
</dbReference>
<dbReference type="OrthoDB" id="4188028at2759"/>
<feature type="region of interest" description="Disordered" evidence="1">
    <location>
        <begin position="559"/>
        <end position="587"/>
    </location>
</feature>
<feature type="region of interest" description="Disordered" evidence="1">
    <location>
        <begin position="219"/>
        <end position="254"/>
    </location>
</feature>
<dbReference type="Proteomes" id="UP001140453">
    <property type="component" value="Unassembled WGS sequence"/>
</dbReference>
<accession>A0A9W8YT92</accession>
<feature type="compositionally biased region" description="Low complexity" evidence="1">
    <location>
        <begin position="565"/>
        <end position="587"/>
    </location>
</feature>
<feature type="compositionally biased region" description="Acidic residues" evidence="1">
    <location>
        <begin position="284"/>
        <end position="293"/>
    </location>
</feature>
<feature type="compositionally biased region" description="Polar residues" evidence="1">
    <location>
        <begin position="787"/>
        <end position="796"/>
    </location>
</feature>
<feature type="compositionally biased region" description="Pro residues" evidence="1">
    <location>
        <begin position="1010"/>
        <end position="1031"/>
    </location>
</feature>
<evidence type="ECO:0000313" key="2">
    <source>
        <dbReference type="EMBL" id="KAJ4391186.1"/>
    </source>
</evidence>
<evidence type="ECO:0000313" key="3">
    <source>
        <dbReference type="Proteomes" id="UP001140453"/>
    </source>
</evidence>
<feature type="compositionally biased region" description="Polar residues" evidence="1">
    <location>
        <begin position="851"/>
        <end position="877"/>
    </location>
</feature>
<feature type="region of interest" description="Disordered" evidence="1">
    <location>
        <begin position="633"/>
        <end position="654"/>
    </location>
</feature>
<keyword evidence="3" id="KW-1185">Reference proteome</keyword>
<sequence>MSDAAVHQPSPAKRGRGRGRGGTARGGASARARGKPSVGRRGRAKVYDNSRAQAAHERQRDLKNAYATLAAAMKPALEELADRNLDRLRSDFNAHKEVDQYHEIISFLDQRFKERVADLNNARDLSINTTTHELMAKNDYVQKGYQNIIADKVDDFYDTLLRRAELLLQLSNNGEPLNKLDDSYNYKSITTEEAAQQGIYRKIHKGIEVPYPQLHPELAREANKPNDPRTPSKRKAAYLSEDQPTPKRPASALTSTAIPRHIGGLLSAVAPDEPASQPASPSPEPEDEDEPSAADEPVPARRGRKPRAQLEASPGANPDETPEVDEDEQVPLIPNGASDPDEFGVRLITKRARINDAPNNRIMIPPLFEYEDHEIGFRDSTNDKTRGATKAKRKKFLDKPNSNAMLFDRTVGGYDATSYVDGELDKEALEKHKLHPKFGIFLHSSVNEEEPPRPYESGWKPTVFVTETGKIQHTSRSIPAAKASEDQRRMDLMALLNQHLADEGIDLADLEDEEYQRLVKERDERRLEQKRQEVAAQDKHDQHLFGMNIDILLDAADQADRKQAQEAQNPQPSQSVSPTVSRPSTRSLKYDAVRDVFGGSDLPPTVPNVAPIDNSGASNLLMLADMALSQAEEVAAPDPASGPTSAPFPSNSHQLTIQMPEPVRPKQLRSPSDLEQHGSLVKFTSANPFVPEPLAPQLPHFVSRDPAYAPQPPPSYQERKVYDSPLAHPDNFAYRETGVPYEQVPTQQMQPPKPHAFMGQPNSQPPKGAQEYAYAGPETPYEASQVRRPSQISQDDQYAPARPNTEDVAISDSQTLLDPQLFEDGQRPAPSQLQAPQLEQTQQLQPVQSGGVLQQPQNSFFQTALNSPGTAGSQEQPHQPDYPEPPQAQQQSGSQVAATQRPAPVNESSPGRTPFSHPNGSDQQPLPVLRPLHRGSGPLVAPTAQAPAPRHIMMTPSDPADDYHPSPSAQYYDQGYHANGYAPDQPIMSTEQGPRPAGYVAQPMLQNSQQPPPYPSQYPPPGHSGSQPPPQYELQMVQSPPPFGNGPGGSPSPSRRSGSFSSSSRNNKAQYREIKPAPRMAEVYDANGSELRTLLYNPAEGIRDYQATAPPPSHGPTQIRGWTHTTGSRKSRGKSSSDSQIDPLLGQAERK</sequence>
<feature type="compositionally biased region" description="Basic residues" evidence="1">
    <location>
        <begin position="32"/>
        <end position="44"/>
    </location>
</feature>
<feature type="region of interest" description="Disordered" evidence="1">
    <location>
        <begin position="1102"/>
        <end position="1151"/>
    </location>
</feature>
<protein>
    <submittedName>
        <fullName evidence="2">Uncharacterized protein</fullName>
    </submittedName>
</protein>
<feature type="compositionally biased region" description="Low complexity" evidence="1">
    <location>
        <begin position="1051"/>
        <end position="1067"/>
    </location>
</feature>
<dbReference type="AlphaFoldDB" id="A0A9W8YT92"/>
<comment type="caution">
    <text evidence="2">The sequence shown here is derived from an EMBL/GenBank/DDBJ whole genome shotgun (WGS) entry which is preliminary data.</text>
</comment>
<name>A0A9W8YT92_9PEZI</name>
<feature type="compositionally biased region" description="Low complexity" evidence="1">
    <location>
        <begin position="270"/>
        <end position="279"/>
    </location>
</feature>
<feature type="compositionally biased region" description="Polar residues" evidence="1">
    <location>
        <begin position="906"/>
        <end position="924"/>
    </location>
</feature>
<evidence type="ECO:0000256" key="1">
    <source>
        <dbReference type="SAM" id="MobiDB-lite"/>
    </source>
</evidence>
<feature type="compositionally biased region" description="Acidic residues" evidence="1">
    <location>
        <begin position="320"/>
        <end position="329"/>
    </location>
</feature>
<feature type="region of interest" description="Disordered" evidence="1">
    <location>
        <begin position="270"/>
        <end position="342"/>
    </location>
</feature>
<feature type="compositionally biased region" description="Low complexity" evidence="1">
    <location>
        <begin position="832"/>
        <end position="848"/>
    </location>
</feature>
<reference evidence="2" key="1">
    <citation type="submission" date="2022-10" db="EMBL/GenBank/DDBJ databases">
        <title>Tapping the CABI collections for fungal endophytes: first genome assemblies for Collariella, Neodidymelliopsis, Ascochyta clinopodiicola, Didymella pomorum, Didymosphaeria variabile, Neocosmospora piperis and Neocucurbitaria cava.</title>
        <authorList>
            <person name="Hill R."/>
        </authorList>
    </citation>
    <scope>NUCLEOTIDE SEQUENCE</scope>
    <source>
        <strain evidence="2">IMI 355082</strain>
    </source>
</reference>
<feature type="region of interest" description="Disordered" evidence="1">
    <location>
        <begin position="1"/>
        <end position="60"/>
    </location>
</feature>